<dbReference type="Proteomes" id="UP000241434">
    <property type="component" value="Unassembled WGS sequence"/>
</dbReference>
<protein>
    <submittedName>
        <fullName evidence="5">MarR family transcriptional regulator</fullName>
    </submittedName>
</protein>
<dbReference type="AlphaFoldDB" id="A0A2P7Q2X9"/>
<proteinExistence type="predicted"/>
<keyword evidence="1" id="KW-0805">Transcription regulation</keyword>
<dbReference type="PROSITE" id="PS01117">
    <property type="entry name" value="HTH_MARR_1"/>
    <property type="match status" value="1"/>
</dbReference>
<dbReference type="InterPro" id="IPR036388">
    <property type="entry name" value="WH-like_DNA-bd_sf"/>
</dbReference>
<dbReference type="GO" id="GO:0003677">
    <property type="term" value="F:DNA binding"/>
    <property type="evidence" value="ECO:0007669"/>
    <property type="project" value="UniProtKB-KW"/>
</dbReference>
<dbReference type="Gene3D" id="1.10.10.10">
    <property type="entry name" value="Winged helix-like DNA-binding domain superfamily/Winged helix DNA-binding domain"/>
    <property type="match status" value="1"/>
</dbReference>
<keyword evidence="2" id="KW-0238">DNA-binding</keyword>
<dbReference type="InterPro" id="IPR036390">
    <property type="entry name" value="WH_DNA-bd_sf"/>
</dbReference>
<feature type="domain" description="HTH marR-type" evidence="4">
    <location>
        <begin position="1"/>
        <end position="136"/>
    </location>
</feature>
<reference evidence="5" key="1">
    <citation type="thesis" date="2015" institute="Rutgers" country="The State University of New Jersey, 14 College Farm Rd., New Brunswick, NJ, USA">
        <title>Ammonia toxicity in bacteria and its implications for treatment of and resource recovery from highly nitrogenous organic wastes.</title>
        <authorList>
            <person name="Luther A.K."/>
        </authorList>
    </citation>
    <scope>NUCLEOTIDE SEQUENCE</scope>
    <source>
        <strain evidence="5">RT-10B</strain>
    </source>
</reference>
<sequence length="152" mass="17935">MRKIKSPGRLISILYRKGQVYKNFYLKKHNITASEQPFLNALYHKDGVSQDLLCKYLYMDKASTARVIQSLIKKGFVTKEKDKNDKRINRIYLTDKGKNSQSDVFEVLDAWSAILTNNMTQEEKDLAYSCLERMVENVEEYIDEKKKEFNYK</sequence>
<keyword evidence="3" id="KW-0804">Transcription</keyword>
<name>A0A2P7Q2X9_9FIRM</name>
<dbReference type="InterPro" id="IPR023187">
    <property type="entry name" value="Tscrpt_reg_MarR-type_CS"/>
</dbReference>
<evidence type="ECO:0000313" key="5">
    <source>
        <dbReference type="EMBL" id="PSJ32323.1"/>
    </source>
</evidence>
<evidence type="ECO:0000313" key="6">
    <source>
        <dbReference type="Proteomes" id="UP000241434"/>
    </source>
</evidence>
<dbReference type="PANTHER" id="PTHR42756:SF2">
    <property type="entry name" value="MARR FAMILY REGULATORY PROTEIN"/>
    <property type="match status" value="1"/>
</dbReference>
<organism evidence="5 6">
    <name type="scientific">Peptostreptococcus russellii</name>
    <dbReference type="NCBI Taxonomy" id="215200"/>
    <lineage>
        <taxon>Bacteria</taxon>
        <taxon>Bacillati</taxon>
        <taxon>Bacillota</taxon>
        <taxon>Clostridia</taxon>
        <taxon>Peptostreptococcales</taxon>
        <taxon>Peptostreptococcaceae</taxon>
        <taxon>Peptostreptococcus</taxon>
    </lineage>
</organism>
<gene>
    <name evidence="5" type="ORF">UF10_00735</name>
</gene>
<evidence type="ECO:0000256" key="2">
    <source>
        <dbReference type="ARBA" id="ARBA00023125"/>
    </source>
</evidence>
<keyword evidence="6" id="KW-1185">Reference proteome</keyword>
<evidence type="ECO:0000256" key="3">
    <source>
        <dbReference type="ARBA" id="ARBA00023163"/>
    </source>
</evidence>
<dbReference type="InterPro" id="IPR000835">
    <property type="entry name" value="HTH_MarR-typ"/>
</dbReference>
<comment type="caution">
    <text evidence="5">The sequence shown here is derived from an EMBL/GenBank/DDBJ whole genome shotgun (WGS) entry which is preliminary data.</text>
</comment>
<evidence type="ECO:0000259" key="4">
    <source>
        <dbReference type="PROSITE" id="PS50995"/>
    </source>
</evidence>
<dbReference type="SUPFAM" id="SSF46785">
    <property type="entry name" value="Winged helix' DNA-binding domain"/>
    <property type="match status" value="1"/>
</dbReference>
<dbReference type="EMBL" id="JYGE01000001">
    <property type="protein sequence ID" value="PSJ32323.1"/>
    <property type="molecule type" value="Genomic_DNA"/>
</dbReference>
<dbReference type="PANTHER" id="PTHR42756">
    <property type="entry name" value="TRANSCRIPTIONAL REGULATOR, MARR"/>
    <property type="match status" value="1"/>
</dbReference>
<evidence type="ECO:0000256" key="1">
    <source>
        <dbReference type="ARBA" id="ARBA00023015"/>
    </source>
</evidence>
<dbReference type="SMART" id="SM00347">
    <property type="entry name" value="HTH_MARR"/>
    <property type="match status" value="1"/>
</dbReference>
<dbReference type="GO" id="GO:0003700">
    <property type="term" value="F:DNA-binding transcription factor activity"/>
    <property type="evidence" value="ECO:0007669"/>
    <property type="project" value="InterPro"/>
</dbReference>
<dbReference type="RefSeq" id="WP_106775941.1">
    <property type="nucleotide sequence ID" value="NZ_JBGGGQ010000002.1"/>
</dbReference>
<dbReference type="PROSITE" id="PS50995">
    <property type="entry name" value="HTH_MARR_2"/>
    <property type="match status" value="1"/>
</dbReference>
<dbReference type="OrthoDB" id="6462103at2"/>
<dbReference type="PRINTS" id="PR00598">
    <property type="entry name" value="HTHMARR"/>
</dbReference>
<accession>A0A2P7Q2X9</accession>
<dbReference type="Pfam" id="PF12802">
    <property type="entry name" value="MarR_2"/>
    <property type="match status" value="1"/>
</dbReference>